<dbReference type="AlphaFoldDB" id="A0A1E3ALK8"/>
<dbReference type="HAMAP" id="MF_01440">
    <property type="entry name" value="CheD"/>
    <property type="match status" value="1"/>
</dbReference>
<dbReference type="EC" id="3.5.1.44" evidence="3"/>
<comment type="similarity">
    <text evidence="3">Belongs to the CheD family.</text>
</comment>
<comment type="caution">
    <text evidence="5">The sequence shown here is derived from an EMBL/GenBank/DDBJ whole genome shotgun (WGS) entry which is preliminary data.</text>
</comment>
<evidence type="ECO:0000313" key="8">
    <source>
        <dbReference type="Proteomes" id="UP000094067"/>
    </source>
</evidence>
<evidence type="ECO:0000313" key="5">
    <source>
        <dbReference type="EMBL" id="ODM09301.1"/>
    </source>
</evidence>
<evidence type="ECO:0000313" key="7">
    <source>
        <dbReference type="EMBL" id="ODR55435.1"/>
    </source>
</evidence>
<dbReference type="InterPro" id="IPR005659">
    <property type="entry name" value="Chemorcpt_Glu_NH3ase_CheD"/>
</dbReference>
<dbReference type="PANTHER" id="PTHR35147:SF1">
    <property type="entry name" value="CHEMORECEPTOR GLUTAMINE DEAMIDASE CHED-RELATED"/>
    <property type="match status" value="1"/>
</dbReference>
<dbReference type="Proteomes" id="UP000094067">
    <property type="component" value="Unassembled WGS sequence"/>
</dbReference>
<keyword evidence="2 3" id="KW-0378">Hydrolase</keyword>
<comment type="catalytic activity">
    <reaction evidence="3">
        <text>L-glutaminyl-[protein] + H2O = L-glutamyl-[protein] + NH4(+)</text>
        <dbReference type="Rhea" id="RHEA:16441"/>
        <dbReference type="Rhea" id="RHEA-COMP:10207"/>
        <dbReference type="Rhea" id="RHEA-COMP:10208"/>
        <dbReference type="ChEBI" id="CHEBI:15377"/>
        <dbReference type="ChEBI" id="CHEBI:28938"/>
        <dbReference type="ChEBI" id="CHEBI:29973"/>
        <dbReference type="ChEBI" id="CHEBI:30011"/>
        <dbReference type="EC" id="3.5.1.44"/>
    </reaction>
</comment>
<dbReference type="Proteomes" id="UP000094271">
    <property type="component" value="Unassembled WGS sequence"/>
</dbReference>
<evidence type="ECO:0000313" key="6">
    <source>
        <dbReference type="EMBL" id="ODR53049.1"/>
    </source>
</evidence>
<gene>
    <name evidence="5" type="primary">cheD_1</name>
    <name evidence="3 4" type="synonym">cheD</name>
    <name evidence="5" type="ORF">BEH84_05051</name>
    <name evidence="6" type="ORF">BEI59_09300</name>
    <name evidence="4" type="ORF">BEI61_05601</name>
    <name evidence="7" type="ORF">BEI63_14450</name>
</gene>
<dbReference type="Proteomes" id="UP000094869">
    <property type="component" value="Unassembled WGS sequence"/>
</dbReference>
<dbReference type="RefSeq" id="WP_009254684.1">
    <property type="nucleotide sequence ID" value="NZ_BAABXS010000002.1"/>
</dbReference>
<evidence type="ECO:0000313" key="4">
    <source>
        <dbReference type="EMBL" id="ODM02439.1"/>
    </source>
</evidence>
<protein>
    <recommendedName>
        <fullName evidence="3">Probable chemoreceptor glutamine deamidase CheD</fullName>
        <ecNumber evidence="3">3.5.1.44</ecNumber>
    </recommendedName>
</protein>
<evidence type="ECO:0000256" key="2">
    <source>
        <dbReference type="ARBA" id="ARBA00022801"/>
    </source>
</evidence>
<dbReference type="InterPro" id="IPR038592">
    <property type="entry name" value="CheD-like_sf"/>
</dbReference>
<name>A0A1E3ALK8_9FIRM</name>
<dbReference type="InterPro" id="IPR011324">
    <property type="entry name" value="Cytotoxic_necrot_fac-like_cat"/>
</dbReference>
<dbReference type="GO" id="GO:0050568">
    <property type="term" value="F:protein-glutamine glutaminase activity"/>
    <property type="evidence" value="ECO:0007669"/>
    <property type="project" value="UniProtKB-UniRule"/>
</dbReference>
<proteinExistence type="inferred from homology"/>
<dbReference type="EMBL" id="MEHA01000005">
    <property type="protein sequence ID" value="ODR53049.1"/>
    <property type="molecule type" value="Genomic_DNA"/>
</dbReference>
<dbReference type="PROSITE" id="PS51257">
    <property type="entry name" value="PROKAR_LIPOPROTEIN"/>
    <property type="match status" value="1"/>
</dbReference>
<dbReference type="SUPFAM" id="SSF64438">
    <property type="entry name" value="CNF1/YfiH-like putative cysteine hydrolases"/>
    <property type="match status" value="1"/>
</dbReference>
<dbReference type="Gene3D" id="3.30.1330.200">
    <property type="match status" value="1"/>
</dbReference>
<dbReference type="EMBL" id="MCGI01000005">
    <property type="protein sequence ID" value="ODM09301.1"/>
    <property type="molecule type" value="Genomic_DNA"/>
</dbReference>
<comment type="function">
    <text evidence="3">Probably deamidates glutamine residues to glutamate on methyl-accepting chemotaxis receptors (MCPs), playing an important role in chemotaxis.</text>
</comment>
<dbReference type="EMBL" id="MCGH01000004">
    <property type="protein sequence ID" value="ODM02439.1"/>
    <property type="molecule type" value="Genomic_DNA"/>
</dbReference>
<evidence type="ECO:0000313" key="11">
    <source>
        <dbReference type="Proteomes" id="UP000095003"/>
    </source>
</evidence>
<evidence type="ECO:0000256" key="3">
    <source>
        <dbReference type="HAMAP-Rule" id="MF_01440"/>
    </source>
</evidence>
<dbReference type="PANTHER" id="PTHR35147">
    <property type="entry name" value="CHEMORECEPTOR GLUTAMINE DEAMIDASE CHED-RELATED"/>
    <property type="match status" value="1"/>
</dbReference>
<reference evidence="8 11" key="1">
    <citation type="submission" date="2016-07" db="EMBL/GenBank/DDBJ databases">
        <title>Characterization of isolates of Eisenbergiella tayi derived from blood cultures, using whole genome sequencing.</title>
        <authorList>
            <person name="Burdz T."/>
            <person name="Wiebe D."/>
            <person name="Huynh C."/>
            <person name="Bernard K."/>
        </authorList>
    </citation>
    <scope>NUCLEOTIDE SEQUENCE [LARGE SCALE GENOMIC DNA]</scope>
    <source>
        <strain evidence="4 8">NML 110608</strain>
        <strain evidence="5 11">NML 120489</strain>
    </source>
</reference>
<reference evidence="7 10" key="2">
    <citation type="submission" date="2016-08" db="EMBL/GenBank/DDBJ databases">
        <title>Characterization of Isolates of Eisenbergiella tayi Derived from Blood Cultures, Using Whole Genome Sequencing.</title>
        <authorList>
            <person name="Bernier A.-M."/>
            <person name="Burdz T."/>
            <person name="Wiebe D."/>
            <person name="Bernard K."/>
        </authorList>
    </citation>
    <scope>NUCLEOTIDE SEQUENCE [LARGE SCALE GENOMIC DNA]</scope>
    <source>
        <strain evidence="7 10">NML120146</strain>
    </source>
</reference>
<keyword evidence="1 3" id="KW-0145">Chemotaxis</keyword>
<accession>A0A1E3ALK8</accession>
<dbReference type="GO" id="GO:0006935">
    <property type="term" value="P:chemotaxis"/>
    <property type="evidence" value="ECO:0007669"/>
    <property type="project" value="UniProtKB-UniRule"/>
</dbReference>
<dbReference type="EMBL" id="MEHD01000024">
    <property type="protein sequence ID" value="ODR55435.1"/>
    <property type="molecule type" value="Genomic_DNA"/>
</dbReference>
<keyword evidence="5" id="KW-0675">Receptor</keyword>
<evidence type="ECO:0000313" key="9">
    <source>
        <dbReference type="Proteomes" id="UP000094271"/>
    </source>
</evidence>
<evidence type="ECO:0000256" key="1">
    <source>
        <dbReference type="ARBA" id="ARBA00022500"/>
    </source>
</evidence>
<keyword evidence="10" id="KW-1185">Reference proteome</keyword>
<dbReference type="OrthoDB" id="9807202at2"/>
<dbReference type="PATRIC" id="fig|1432052.3.peg.5591"/>
<sequence length="158" mass="17248">MDKISVGIGEGKTAVNQQILISYALGSCVGVCMYDRDKKIAGMAHIVLPGKESAVSRENPYKFADEGVKELIREMERAGASRKRITAKIAGGAKMFETASRQWEIGEQNVAAVKLALEKEGIRLVAENTGKNYGRTILFFAGDGKLEVRTVRQETVVL</sequence>
<reference evidence="6 9" key="3">
    <citation type="submission" date="2016-08" db="EMBL/GenBank/DDBJ databases">
        <authorList>
            <person name="Seilhamer J.J."/>
        </authorList>
    </citation>
    <scope>NUCLEOTIDE SEQUENCE [LARGE SCALE GENOMIC DNA]</scope>
    <source>
        <strain evidence="6 9">NML150140-1</strain>
    </source>
</reference>
<dbReference type="Proteomes" id="UP000095003">
    <property type="component" value="Unassembled WGS sequence"/>
</dbReference>
<dbReference type="Pfam" id="PF03975">
    <property type="entry name" value="CheD"/>
    <property type="match status" value="1"/>
</dbReference>
<organism evidence="5 11">
    <name type="scientific">Eisenbergiella tayi</name>
    <dbReference type="NCBI Taxonomy" id="1432052"/>
    <lineage>
        <taxon>Bacteria</taxon>
        <taxon>Bacillati</taxon>
        <taxon>Bacillota</taxon>
        <taxon>Clostridia</taxon>
        <taxon>Lachnospirales</taxon>
        <taxon>Lachnospiraceae</taxon>
        <taxon>Eisenbergiella</taxon>
    </lineage>
</organism>
<dbReference type="CDD" id="cd16352">
    <property type="entry name" value="CheD"/>
    <property type="match status" value="1"/>
</dbReference>
<evidence type="ECO:0000313" key="10">
    <source>
        <dbReference type="Proteomes" id="UP000094869"/>
    </source>
</evidence>
<dbReference type="GeneID" id="93303031"/>